<dbReference type="NCBIfam" id="TIGR03086">
    <property type="entry name" value="TIGR03086 family metal-binding protein"/>
    <property type="match status" value="1"/>
</dbReference>
<organism evidence="2 3">
    <name type="scientific">Streptomyces aquilus</name>
    <dbReference type="NCBI Taxonomy" id="2548456"/>
    <lineage>
        <taxon>Bacteria</taxon>
        <taxon>Bacillati</taxon>
        <taxon>Actinomycetota</taxon>
        <taxon>Actinomycetes</taxon>
        <taxon>Kitasatosporales</taxon>
        <taxon>Streptomycetaceae</taxon>
        <taxon>Streptomyces</taxon>
    </lineage>
</organism>
<reference evidence="2 3" key="1">
    <citation type="submission" date="2018-12" db="EMBL/GenBank/DDBJ databases">
        <authorList>
            <person name="Li K."/>
        </authorList>
    </citation>
    <scope>NUCLEOTIDE SEQUENCE [LARGE SCALE GENOMIC DNA]</scope>
    <source>
        <strain evidence="3">CR22</strain>
    </source>
</reference>
<protein>
    <submittedName>
        <fullName evidence="2">TIGR03086 family protein</fullName>
    </submittedName>
</protein>
<dbReference type="Proteomes" id="UP000280197">
    <property type="component" value="Chromosome"/>
</dbReference>
<dbReference type="InterPro" id="IPR024344">
    <property type="entry name" value="MDMPI_metal-binding"/>
</dbReference>
<dbReference type="Gene3D" id="1.20.120.450">
    <property type="entry name" value="dinb family like domain"/>
    <property type="match status" value="1"/>
</dbReference>
<accession>A0A3S9I8B3</accession>
<dbReference type="RefSeq" id="WP_126274490.1">
    <property type="nucleotide sequence ID" value="NZ_CP034463.1"/>
</dbReference>
<dbReference type="InterPro" id="IPR017517">
    <property type="entry name" value="Maleyloyr_isom"/>
</dbReference>
<keyword evidence="3" id="KW-1185">Reference proteome</keyword>
<dbReference type="SUPFAM" id="SSF109854">
    <property type="entry name" value="DinB/YfiT-like putative metalloenzymes"/>
    <property type="match status" value="1"/>
</dbReference>
<dbReference type="Pfam" id="PF11716">
    <property type="entry name" value="MDMPI_N"/>
    <property type="match status" value="1"/>
</dbReference>
<evidence type="ECO:0000313" key="2">
    <source>
        <dbReference type="EMBL" id="AZP20568.1"/>
    </source>
</evidence>
<dbReference type="NCBIfam" id="TIGR03083">
    <property type="entry name" value="maleylpyruvate isomerase family mycothiol-dependent enzyme"/>
    <property type="match status" value="1"/>
</dbReference>
<evidence type="ECO:0000259" key="1">
    <source>
        <dbReference type="Pfam" id="PF11716"/>
    </source>
</evidence>
<name>A0A3S9I8B3_9ACTN</name>
<proteinExistence type="predicted"/>
<evidence type="ECO:0000313" key="3">
    <source>
        <dbReference type="Proteomes" id="UP000280197"/>
    </source>
</evidence>
<sequence length="192" mass="20972">MTDARPLFARATTQAADLIGTVRPEQLSGPTPCTEYDVRTLLSHVVGACTRIAVCGERGDGLHVRMFVDGVPDDGWPRAYEDVRGRVVAAWASDERLATPVRVPWGEVPGREALPLYVMEVVTHTWDLWEGLGRPLSLDTELAEYSLAVAHEALPDGPRTDHPFQPVVPTPEGADVYGELAAWLGRRPLSPV</sequence>
<dbReference type="EMBL" id="CP034463">
    <property type="protein sequence ID" value="AZP20568.1"/>
    <property type="molecule type" value="Genomic_DNA"/>
</dbReference>
<feature type="domain" description="Mycothiol-dependent maleylpyruvate isomerase metal-binding" evidence="1">
    <location>
        <begin position="9"/>
        <end position="128"/>
    </location>
</feature>
<dbReference type="InterPro" id="IPR017520">
    <property type="entry name" value="CHP03086"/>
</dbReference>
<dbReference type="AlphaFoldDB" id="A0A3S9I8B3"/>
<gene>
    <name evidence="2" type="ORF">EJC51_33565</name>
</gene>
<dbReference type="KEGG" id="saqu:EJC51_33565"/>
<dbReference type="InterPro" id="IPR034660">
    <property type="entry name" value="DinB/YfiT-like"/>
</dbReference>
<dbReference type="GO" id="GO:0046872">
    <property type="term" value="F:metal ion binding"/>
    <property type="evidence" value="ECO:0007669"/>
    <property type="project" value="InterPro"/>
</dbReference>